<reference evidence="2" key="1">
    <citation type="submission" date="2017-03" db="EMBL/GenBank/DDBJ databases">
        <title>Phytopthora megakarya and P. palmivora, two closely related causual agents of cacao black pod achieved similar genome size and gene model numbers by different mechanisms.</title>
        <authorList>
            <person name="Ali S."/>
            <person name="Shao J."/>
            <person name="Larry D.J."/>
            <person name="Kronmiller B."/>
            <person name="Shen D."/>
            <person name="Strem M.D."/>
            <person name="Melnick R.L."/>
            <person name="Guiltinan M.J."/>
            <person name="Tyler B.M."/>
            <person name="Meinhardt L.W."/>
            <person name="Bailey B.A."/>
        </authorList>
    </citation>
    <scope>NUCLEOTIDE SEQUENCE [LARGE SCALE GENOMIC DNA]</scope>
    <source>
        <strain evidence="2">zdho120</strain>
    </source>
</reference>
<gene>
    <name evidence="1" type="ORF">PHMEG_00029090</name>
</gene>
<protein>
    <submittedName>
        <fullName evidence="1">Uncharacterized protein</fullName>
    </submittedName>
</protein>
<dbReference type="Proteomes" id="UP000198211">
    <property type="component" value="Unassembled WGS sequence"/>
</dbReference>
<dbReference type="EMBL" id="NBNE01008122">
    <property type="protein sequence ID" value="OWY99839.1"/>
    <property type="molecule type" value="Genomic_DNA"/>
</dbReference>
<dbReference type="AlphaFoldDB" id="A0A225V5Z2"/>
<comment type="caution">
    <text evidence="1">The sequence shown here is derived from an EMBL/GenBank/DDBJ whole genome shotgun (WGS) entry which is preliminary data.</text>
</comment>
<sequence>MTFSHTYLVLAWNLMCRSSNAFRIRHSHMEWRGDALKIYYERFRKSLRRILAQDDFVAELSRQGLKATELGPHSMWKDAATFCSSHHRQRFICEQGGHWEVSRTHIFDTRQLEICTLDALHLENLEKCVKNGVQLMFPGIPERREFVAEYCFALLVCHYSYLKETLSPEHQLF</sequence>
<evidence type="ECO:0000313" key="2">
    <source>
        <dbReference type="Proteomes" id="UP000198211"/>
    </source>
</evidence>
<keyword evidence="2" id="KW-1185">Reference proteome</keyword>
<name>A0A225V5Z2_9STRA</name>
<evidence type="ECO:0000313" key="1">
    <source>
        <dbReference type="EMBL" id="OWY99839.1"/>
    </source>
</evidence>
<proteinExistence type="predicted"/>
<organism evidence="1 2">
    <name type="scientific">Phytophthora megakarya</name>
    <dbReference type="NCBI Taxonomy" id="4795"/>
    <lineage>
        <taxon>Eukaryota</taxon>
        <taxon>Sar</taxon>
        <taxon>Stramenopiles</taxon>
        <taxon>Oomycota</taxon>
        <taxon>Peronosporomycetes</taxon>
        <taxon>Peronosporales</taxon>
        <taxon>Peronosporaceae</taxon>
        <taxon>Phytophthora</taxon>
    </lineage>
</organism>
<accession>A0A225V5Z2</accession>